<dbReference type="InterPro" id="IPR015892">
    <property type="entry name" value="Carbonic_anhydrase_CS"/>
</dbReference>
<comment type="caution">
    <text evidence="9">The sequence shown here is derived from an EMBL/GenBank/DDBJ whole genome shotgun (WGS) entry which is preliminary data.</text>
</comment>
<feature type="compositionally biased region" description="Polar residues" evidence="7">
    <location>
        <begin position="49"/>
        <end position="58"/>
    </location>
</feature>
<keyword evidence="8" id="KW-0732">Signal</keyword>
<dbReference type="InterPro" id="IPR006311">
    <property type="entry name" value="TAT_signal"/>
</dbReference>
<accession>A0ABS3W1U7</accession>
<evidence type="ECO:0000256" key="5">
    <source>
        <dbReference type="ARBA" id="ARBA00024993"/>
    </source>
</evidence>
<gene>
    <name evidence="9" type="ORF">GSF22_32905</name>
</gene>
<dbReference type="InterPro" id="IPR036874">
    <property type="entry name" value="Carbonic_anhydrase_sf"/>
</dbReference>
<name>A0ABS3W1U7_MICEH</name>
<evidence type="ECO:0000256" key="3">
    <source>
        <dbReference type="ARBA" id="ARBA00022833"/>
    </source>
</evidence>
<dbReference type="PROSITE" id="PS00704">
    <property type="entry name" value="PROK_CO2_ANHYDRASE_1"/>
    <property type="match status" value="1"/>
</dbReference>
<dbReference type="EC" id="4.2.1.1" evidence="2"/>
<feature type="chain" id="PRO_5045835463" description="carbonic anhydrase" evidence="8">
    <location>
        <begin position="36"/>
        <end position="258"/>
    </location>
</feature>
<evidence type="ECO:0000313" key="10">
    <source>
        <dbReference type="Proteomes" id="UP000823521"/>
    </source>
</evidence>
<evidence type="ECO:0000313" key="9">
    <source>
        <dbReference type="EMBL" id="MBO4210757.1"/>
    </source>
</evidence>
<evidence type="ECO:0000256" key="8">
    <source>
        <dbReference type="SAM" id="SignalP"/>
    </source>
</evidence>
<comment type="catalytic activity">
    <reaction evidence="6">
        <text>hydrogencarbonate + H(+) = CO2 + H2O</text>
        <dbReference type="Rhea" id="RHEA:10748"/>
        <dbReference type="ChEBI" id="CHEBI:15377"/>
        <dbReference type="ChEBI" id="CHEBI:15378"/>
        <dbReference type="ChEBI" id="CHEBI:16526"/>
        <dbReference type="ChEBI" id="CHEBI:17544"/>
        <dbReference type="EC" id="4.2.1.1"/>
    </reaction>
</comment>
<dbReference type="PANTHER" id="PTHR11002:SF79">
    <property type="entry name" value="CARBONIC ANHYDRASE 2"/>
    <property type="match status" value="1"/>
</dbReference>
<comment type="similarity">
    <text evidence="1">Belongs to the beta-class carbonic anhydrase family.</text>
</comment>
<proteinExistence type="inferred from homology"/>
<dbReference type="PANTHER" id="PTHR11002">
    <property type="entry name" value="CARBONIC ANHYDRASE"/>
    <property type="match status" value="1"/>
</dbReference>
<feature type="signal peptide" evidence="8">
    <location>
        <begin position="1"/>
        <end position="35"/>
    </location>
</feature>
<dbReference type="Pfam" id="PF00484">
    <property type="entry name" value="Pro_CA"/>
    <property type="match status" value="1"/>
</dbReference>
<feature type="compositionally biased region" description="Low complexity" evidence="7">
    <location>
        <begin position="32"/>
        <end position="48"/>
    </location>
</feature>
<dbReference type="CDD" id="cd03378">
    <property type="entry name" value="beta_CA_cladeC"/>
    <property type="match status" value="1"/>
</dbReference>
<dbReference type="InterPro" id="IPR001765">
    <property type="entry name" value="Carbonic_anhydrase"/>
</dbReference>
<sequence length="258" mass="26866">MFRTGVTHASRRTLLAVAALVATGVAVPAAAPARAQPAPGPAHRAPAQNSGRSAQPGSPQWALRRLLAGNRRFVRDRARHPRQSVAHLRAVADGQYPSAVILGCADSRVAPEILFDQGIGDLFDNRVAGNVADDLLVGSVEYAVVECGSPLVVVLGHERCGAVTATIDAIRHGGHAPGRIGDIVEALRPVVEPVLDAPGDPVANGVRANILAQTRALHRSPVLRARIATGQLRLVPAHVDLDTGLVTVLDESSAPEPG</sequence>
<keyword evidence="10" id="KW-1185">Reference proteome</keyword>
<evidence type="ECO:0000256" key="6">
    <source>
        <dbReference type="ARBA" id="ARBA00048348"/>
    </source>
</evidence>
<comment type="function">
    <text evidence="5">Catalyzes the reversible hydration of carbon dioxide to form bicarbonate.</text>
</comment>
<organism evidence="9 10">
    <name type="scientific">Micromonospora echinofusca</name>
    <dbReference type="NCBI Taxonomy" id="47858"/>
    <lineage>
        <taxon>Bacteria</taxon>
        <taxon>Bacillati</taxon>
        <taxon>Actinomycetota</taxon>
        <taxon>Actinomycetes</taxon>
        <taxon>Micromonosporales</taxon>
        <taxon>Micromonosporaceae</taxon>
        <taxon>Micromonospora</taxon>
    </lineage>
</organism>
<evidence type="ECO:0000256" key="4">
    <source>
        <dbReference type="ARBA" id="ARBA00023239"/>
    </source>
</evidence>
<evidence type="ECO:0000256" key="1">
    <source>
        <dbReference type="ARBA" id="ARBA00006217"/>
    </source>
</evidence>
<feature type="region of interest" description="Disordered" evidence="7">
    <location>
        <begin position="32"/>
        <end position="59"/>
    </location>
</feature>
<evidence type="ECO:0000256" key="7">
    <source>
        <dbReference type="SAM" id="MobiDB-lite"/>
    </source>
</evidence>
<dbReference type="Proteomes" id="UP000823521">
    <property type="component" value="Unassembled WGS sequence"/>
</dbReference>
<dbReference type="SUPFAM" id="SSF53056">
    <property type="entry name" value="beta-carbonic anhydrase, cab"/>
    <property type="match status" value="1"/>
</dbReference>
<reference evidence="9 10" key="1">
    <citation type="submission" date="2019-12" db="EMBL/GenBank/DDBJ databases">
        <title>Whole genome sequencing of endophytic Actinobacterium Micromonospora sp. MPMI6T.</title>
        <authorList>
            <person name="Evv R."/>
            <person name="Podile A.R."/>
        </authorList>
    </citation>
    <scope>NUCLEOTIDE SEQUENCE [LARGE SCALE GENOMIC DNA]</scope>
    <source>
        <strain evidence="9 10">MPMI6</strain>
    </source>
</reference>
<keyword evidence="4" id="KW-0456">Lyase</keyword>
<dbReference type="EMBL" id="WVUH01000586">
    <property type="protein sequence ID" value="MBO4210757.1"/>
    <property type="molecule type" value="Genomic_DNA"/>
</dbReference>
<evidence type="ECO:0000256" key="2">
    <source>
        <dbReference type="ARBA" id="ARBA00012925"/>
    </source>
</evidence>
<feature type="non-terminal residue" evidence="9">
    <location>
        <position position="258"/>
    </location>
</feature>
<dbReference type="Gene3D" id="3.40.1050.10">
    <property type="entry name" value="Carbonic anhydrase"/>
    <property type="match status" value="1"/>
</dbReference>
<protein>
    <recommendedName>
        <fullName evidence="2">carbonic anhydrase</fullName>
        <ecNumber evidence="2">4.2.1.1</ecNumber>
    </recommendedName>
</protein>
<dbReference type="PROSITE" id="PS51318">
    <property type="entry name" value="TAT"/>
    <property type="match status" value="1"/>
</dbReference>
<dbReference type="SMART" id="SM00947">
    <property type="entry name" value="Pro_CA"/>
    <property type="match status" value="1"/>
</dbReference>
<keyword evidence="3" id="KW-0862">Zinc</keyword>